<protein>
    <recommendedName>
        <fullName evidence="3">molybdopterin molybdotransferase</fullName>
        <ecNumber evidence="3">2.10.1.1</ecNumber>
    </recommendedName>
</protein>
<dbReference type="UniPathway" id="UPA00344"/>
<dbReference type="InterPro" id="IPR005111">
    <property type="entry name" value="MoeA_C_domain_IV"/>
</dbReference>
<dbReference type="SMART" id="SM00852">
    <property type="entry name" value="MoCF_biosynth"/>
    <property type="match status" value="1"/>
</dbReference>
<comment type="cofactor">
    <cofactor evidence="1">
        <name>Mg(2+)</name>
        <dbReference type="ChEBI" id="CHEBI:18420"/>
    </cofactor>
</comment>
<gene>
    <name evidence="11" type="ORF">LCGC14_1594490</name>
</gene>
<dbReference type="InterPro" id="IPR036425">
    <property type="entry name" value="MoaB/Mog-like_dom_sf"/>
</dbReference>
<proteinExistence type="predicted"/>
<dbReference type="FunFam" id="3.40.980.10:FF:000004">
    <property type="entry name" value="Molybdopterin molybdenumtransferase"/>
    <property type="match status" value="1"/>
</dbReference>
<organism evidence="11">
    <name type="scientific">marine sediment metagenome</name>
    <dbReference type="NCBI Taxonomy" id="412755"/>
    <lineage>
        <taxon>unclassified sequences</taxon>
        <taxon>metagenomes</taxon>
        <taxon>ecological metagenomes</taxon>
    </lineage>
</organism>
<dbReference type="CDD" id="cd00887">
    <property type="entry name" value="MoeA"/>
    <property type="match status" value="1"/>
</dbReference>
<keyword evidence="6" id="KW-0479">Metal-binding</keyword>
<comment type="catalytic activity">
    <reaction evidence="9">
        <text>adenylyl-molybdopterin + molybdate = Mo-molybdopterin + AMP + H(+)</text>
        <dbReference type="Rhea" id="RHEA:35047"/>
        <dbReference type="ChEBI" id="CHEBI:15378"/>
        <dbReference type="ChEBI" id="CHEBI:36264"/>
        <dbReference type="ChEBI" id="CHEBI:62727"/>
        <dbReference type="ChEBI" id="CHEBI:71302"/>
        <dbReference type="ChEBI" id="CHEBI:456215"/>
        <dbReference type="EC" id="2.10.1.1"/>
    </reaction>
</comment>
<dbReference type="SUPFAM" id="SSF63867">
    <property type="entry name" value="MoeA C-terminal domain-like"/>
    <property type="match status" value="1"/>
</dbReference>
<dbReference type="SUPFAM" id="SSF53218">
    <property type="entry name" value="Molybdenum cofactor biosynthesis proteins"/>
    <property type="match status" value="1"/>
</dbReference>
<dbReference type="InterPro" id="IPR005110">
    <property type="entry name" value="MoeA_linker/N"/>
</dbReference>
<evidence type="ECO:0000256" key="9">
    <source>
        <dbReference type="ARBA" id="ARBA00047317"/>
    </source>
</evidence>
<feature type="domain" description="MoaB/Mog" evidence="10">
    <location>
        <begin position="141"/>
        <end position="279"/>
    </location>
</feature>
<dbReference type="PANTHER" id="PTHR10192:SF5">
    <property type="entry name" value="GEPHYRIN"/>
    <property type="match status" value="1"/>
</dbReference>
<dbReference type="EMBL" id="LAZR01012708">
    <property type="protein sequence ID" value="KKM25484.1"/>
    <property type="molecule type" value="Genomic_DNA"/>
</dbReference>
<dbReference type="Gene3D" id="3.90.105.10">
    <property type="entry name" value="Molybdopterin biosynthesis moea protein, domain 2"/>
    <property type="match status" value="1"/>
</dbReference>
<dbReference type="GO" id="GO:0046872">
    <property type="term" value="F:metal ion binding"/>
    <property type="evidence" value="ECO:0007669"/>
    <property type="project" value="UniProtKB-KW"/>
</dbReference>
<dbReference type="Pfam" id="PF03453">
    <property type="entry name" value="MoeA_N"/>
    <property type="match status" value="1"/>
</dbReference>
<dbReference type="NCBIfam" id="TIGR00177">
    <property type="entry name" value="molyb_syn"/>
    <property type="match status" value="1"/>
</dbReference>
<evidence type="ECO:0000256" key="4">
    <source>
        <dbReference type="ARBA" id="ARBA00022505"/>
    </source>
</evidence>
<evidence type="ECO:0000256" key="1">
    <source>
        <dbReference type="ARBA" id="ARBA00001946"/>
    </source>
</evidence>
<keyword evidence="5" id="KW-0808">Transferase</keyword>
<evidence type="ECO:0000256" key="6">
    <source>
        <dbReference type="ARBA" id="ARBA00022723"/>
    </source>
</evidence>
<dbReference type="PANTHER" id="PTHR10192">
    <property type="entry name" value="MOLYBDOPTERIN BIOSYNTHESIS PROTEIN"/>
    <property type="match status" value="1"/>
</dbReference>
<comment type="caution">
    <text evidence="11">The sequence shown here is derived from an EMBL/GenBank/DDBJ whole genome shotgun (WGS) entry which is preliminary data.</text>
</comment>
<dbReference type="GO" id="GO:0061599">
    <property type="term" value="F:molybdopterin molybdotransferase activity"/>
    <property type="evidence" value="ECO:0007669"/>
    <property type="project" value="UniProtKB-EC"/>
</dbReference>
<dbReference type="Pfam" id="PF03454">
    <property type="entry name" value="MoeA_C"/>
    <property type="match status" value="1"/>
</dbReference>
<dbReference type="InterPro" id="IPR001453">
    <property type="entry name" value="MoaB/Mog_dom"/>
</dbReference>
<dbReference type="AlphaFoldDB" id="A0A0F9IZC0"/>
<dbReference type="FunFam" id="2.170.190.11:FF:000001">
    <property type="entry name" value="Molybdopterin molybdenumtransferase"/>
    <property type="match status" value="1"/>
</dbReference>
<evidence type="ECO:0000256" key="8">
    <source>
        <dbReference type="ARBA" id="ARBA00023150"/>
    </source>
</evidence>
<evidence type="ECO:0000256" key="7">
    <source>
        <dbReference type="ARBA" id="ARBA00022842"/>
    </source>
</evidence>
<dbReference type="GO" id="GO:0006777">
    <property type="term" value="P:Mo-molybdopterin cofactor biosynthetic process"/>
    <property type="evidence" value="ECO:0007669"/>
    <property type="project" value="UniProtKB-KW"/>
</dbReference>
<dbReference type="Gene3D" id="3.40.980.10">
    <property type="entry name" value="MoaB/Mog-like domain"/>
    <property type="match status" value="1"/>
</dbReference>
<comment type="pathway">
    <text evidence="2">Cofactor biosynthesis; molybdopterin biosynthesis.</text>
</comment>
<reference evidence="11" key="1">
    <citation type="journal article" date="2015" name="Nature">
        <title>Complex archaea that bridge the gap between prokaryotes and eukaryotes.</title>
        <authorList>
            <person name="Spang A."/>
            <person name="Saw J.H."/>
            <person name="Jorgensen S.L."/>
            <person name="Zaremba-Niedzwiedzka K."/>
            <person name="Martijn J."/>
            <person name="Lind A.E."/>
            <person name="van Eijk R."/>
            <person name="Schleper C."/>
            <person name="Guy L."/>
            <person name="Ettema T.J."/>
        </authorList>
    </citation>
    <scope>NUCLEOTIDE SEQUENCE</scope>
</reference>
<evidence type="ECO:0000256" key="2">
    <source>
        <dbReference type="ARBA" id="ARBA00005046"/>
    </source>
</evidence>
<accession>A0A0F9IZC0</accession>
<dbReference type="InterPro" id="IPR036135">
    <property type="entry name" value="MoeA_linker/N_sf"/>
</dbReference>
<dbReference type="InterPro" id="IPR038987">
    <property type="entry name" value="MoeA-like"/>
</dbReference>
<sequence length="367" mass="39096">AGDVVSNVNVPPFNNSAMDGFAMHSADLRKTGPLKIIGEVQAGQEAKILVKEGAVISIMTGAALPEKTNAVIPVENVEASESEITVKKAVQKGANIRLAGEDIKKGSTIIKVGTVLKPISLGLAASVGVAEIKVYEKPKVAIVVTGDELIKPGQDLKPGQIYESNSFFLNGLLKKLEAGVAYSAKAKDTLEDTIDKLSMALSKADVVLTTGGISVGKYDFVAKALEKIGAKQIFDKVSQKPGKPLSLFTYDDKTVVSLPGNPVAVGICFELYIRPLLLKMGGHKDIFRKSFKAITEKPIRKKKGRTSYIRVRVARKKDNLYAQTTGAQGSGVLTSMLADGIAELPADVDEIKKGQKLTVVSLGDDYK</sequence>
<keyword evidence="4" id="KW-0500">Molybdenum</keyword>
<dbReference type="NCBIfam" id="NF045515">
    <property type="entry name" value="Glp_gephyrin"/>
    <property type="match status" value="1"/>
</dbReference>
<dbReference type="InterPro" id="IPR036688">
    <property type="entry name" value="MoeA_C_domain_IV_sf"/>
</dbReference>
<dbReference type="SUPFAM" id="SSF63882">
    <property type="entry name" value="MoeA N-terminal region -like"/>
    <property type="match status" value="1"/>
</dbReference>
<evidence type="ECO:0000256" key="5">
    <source>
        <dbReference type="ARBA" id="ARBA00022679"/>
    </source>
</evidence>
<name>A0A0F9IZC0_9ZZZZ</name>
<feature type="non-terminal residue" evidence="11">
    <location>
        <position position="1"/>
    </location>
</feature>
<dbReference type="Gene3D" id="2.40.340.10">
    <property type="entry name" value="MoeA, C-terminal, domain IV"/>
    <property type="match status" value="1"/>
</dbReference>
<evidence type="ECO:0000259" key="10">
    <source>
        <dbReference type="SMART" id="SM00852"/>
    </source>
</evidence>
<dbReference type="Pfam" id="PF00994">
    <property type="entry name" value="MoCF_biosynth"/>
    <property type="match status" value="1"/>
</dbReference>
<keyword evidence="7" id="KW-0460">Magnesium</keyword>
<dbReference type="GO" id="GO:0005829">
    <property type="term" value="C:cytosol"/>
    <property type="evidence" value="ECO:0007669"/>
    <property type="project" value="TreeGrafter"/>
</dbReference>
<dbReference type="EC" id="2.10.1.1" evidence="3"/>
<evidence type="ECO:0000313" key="11">
    <source>
        <dbReference type="EMBL" id="KKM25484.1"/>
    </source>
</evidence>
<keyword evidence="8" id="KW-0501">Molybdenum cofactor biosynthesis</keyword>
<dbReference type="Gene3D" id="2.170.190.11">
    <property type="entry name" value="Molybdopterin biosynthesis moea protein, domain 3"/>
    <property type="match status" value="1"/>
</dbReference>
<evidence type="ECO:0000256" key="3">
    <source>
        <dbReference type="ARBA" id="ARBA00013269"/>
    </source>
</evidence>